<dbReference type="SMART" id="SM00280">
    <property type="entry name" value="KAZAL"/>
    <property type="match status" value="1"/>
</dbReference>
<evidence type="ECO:0000256" key="1">
    <source>
        <dbReference type="SAM" id="SignalP"/>
    </source>
</evidence>
<feature type="chain" id="PRO_5022716636" description="Kazal-like domain-containing protein" evidence="1">
    <location>
        <begin position="20"/>
        <end position="78"/>
    </location>
</feature>
<proteinExistence type="predicted"/>
<evidence type="ECO:0000313" key="4">
    <source>
        <dbReference type="Proteomes" id="UP000324832"/>
    </source>
</evidence>
<dbReference type="SUPFAM" id="SSF100895">
    <property type="entry name" value="Kazal-type serine protease inhibitors"/>
    <property type="match status" value="1"/>
</dbReference>
<dbReference type="EMBL" id="FZQP02006805">
    <property type="protein sequence ID" value="VVD03828.1"/>
    <property type="molecule type" value="Genomic_DNA"/>
</dbReference>
<dbReference type="InterPro" id="IPR002350">
    <property type="entry name" value="Kazal_dom"/>
</dbReference>
<keyword evidence="1" id="KW-0732">Signal</keyword>
<dbReference type="Gene3D" id="3.30.60.30">
    <property type="match status" value="1"/>
</dbReference>
<dbReference type="AlphaFoldDB" id="A0A5E4R2Y0"/>
<feature type="domain" description="Kazal-like" evidence="2">
    <location>
        <begin position="19"/>
        <end position="65"/>
    </location>
</feature>
<organism evidence="3 4">
    <name type="scientific">Leptidea sinapis</name>
    <dbReference type="NCBI Taxonomy" id="189913"/>
    <lineage>
        <taxon>Eukaryota</taxon>
        <taxon>Metazoa</taxon>
        <taxon>Ecdysozoa</taxon>
        <taxon>Arthropoda</taxon>
        <taxon>Hexapoda</taxon>
        <taxon>Insecta</taxon>
        <taxon>Pterygota</taxon>
        <taxon>Neoptera</taxon>
        <taxon>Endopterygota</taxon>
        <taxon>Lepidoptera</taxon>
        <taxon>Glossata</taxon>
        <taxon>Ditrysia</taxon>
        <taxon>Papilionoidea</taxon>
        <taxon>Pieridae</taxon>
        <taxon>Dismorphiinae</taxon>
        <taxon>Leptidea</taxon>
    </lineage>
</organism>
<dbReference type="CDD" id="cd00104">
    <property type="entry name" value="KAZAL_FS"/>
    <property type="match status" value="1"/>
</dbReference>
<evidence type="ECO:0000313" key="3">
    <source>
        <dbReference type="EMBL" id="VVD03828.1"/>
    </source>
</evidence>
<feature type="signal peptide" evidence="1">
    <location>
        <begin position="1"/>
        <end position="19"/>
    </location>
</feature>
<protein>
    <recommendedName>
        <fullName evidence="2">Kazal-like domain-containing protein</fullName>
    </recommendedName>
</protein>
<dbReference type="Proteomes" id="UP000324832">
    <property type="component" value="Unassembled WGS sequence"/>
</dbReference>
<name>A0A5E4R2Y0_9NEOP</name>
<reference evidence="3 4" key="1">
    <citation type="submission" date="2017-07" db="EMBL/GenBank/DDBJ databases">
        <authorList>
            <person name="Talla V."/>
            <person name="Backstrom N."/>
        </authorList>
    </citation>
    <scope>NUCLEOTIDE SEQUENCE [LARGE SCALE GENOMIC DNA]</scope>
</reference>
<dbReference type="PROSITE" id="PS00282">
    <property type="entry name" value="KAZAL_1"/>
    <property type="match status" value="1"/>
</dbReference>
<dbReference type="PROSITE" id="PS51465">
    <property type="entry name" value="KAZAL_2"/>
    <property type="match status" value="1"/>
</dbReference>
<dbReference type="Pfam" id="PF00050">
    <property type="entry name" value="Kazal_1"/>
    <property type="match status" value="1"/>
</dbReference>
<gene>
    <name evidence="3" type="ORF">LSINAPIS_LOCUS13740</name>
</gene>
<sequence length="78" mass="8450">MKLLLFITAILSIVAWASAKSKLFCELACDSLYIPVCATNGQTYRNRCICDCRGATFAHKGVCKADAEPIVDDSSTES</sequence>
<evidence type="ECO:0000259" key="2">
    <source>
        <dbReference type="PROSITE" id="PS51465"/>
    </source>
</evidence>
<keyword evidence="4" id="KW-1185">Reference proteome</keyword>
<dbReference type="InterPro" id="IPR036058">
    <property type="entry name" value="Kazal_dom_sf"/>
</dbReference>
<accession>A0A5E4R2Y0</accession>